<comment type="subcellular location">
    <subcellularLocation>
        <location evidence="1">Membrane</location>
        <topology evidence="1">Lipid-anchor</topology>
        <topology evidence="1">GPI-anchor</topology>
    </subcellularLocation>
</comment>
<comment type="subunit">
    <text evidence="1">Homodimer; disulfide-linked.</text>
</comment>
<dbReference type="GO" id="GO:0046872">
    <property type="term" value="F:metal ion binding"/>
    <property type="evidence" value="ECO:0007669"/>
    <property type="project" value="UniProtKB-UniRule"/>
</dbReference>
<evidence type="ECO:0000313" key="3">
    <source>
        <dbReference type="Proteomes" id="UP000694866"/>
    </source>
</evidence>
<keyword evidence="1" id="KW-0862">Zinc</keyword>
<dbReference type="PANTHER" id="PTHR10443">
    <property type="entry name" value="MICROSOMAL DIPEPTIDASE"/>
    <property type="match status" value="1"/>
</dbReference>
<keyword evidence="3" id="KW-1185">Reference proteome</keyword>
<proteinExistence type="inferred from homology"/>
<dbReference type="Proteomes" id="UP000694866">
    <property type="component" value="Unplaced"/>
</dbReference>
<comment type="catalytic activity">
    <reaction evidence="1">
        <text>an L-aminoacyl-L-amino acid + H2O = 2 an L-alpha-amino acid</text>
        <dbReference type="Rhea" id="RHEA:48940"/>
        <dbReference type="ChEBI" id="CHEBI:15377"/>
        <dbReference type="ChEBI" id="CHEBI:59869"/>
        <dbReference type="ChEBI" id="CHEBI:77460"/>
        <dbReference type="EC" id="3.4.13.19"/>
    </reaction>
</comment>
<dbReference type="InterPro" id="IPR032466">
    <property type="entry name" value="Metal_Hydrolase"/>
</dbReference>
<sequence>MGILGKMVFIGFGALSLALALVIGFSWGLSVQSFQGSDVLKDVPLIDGHNDLAWNLYLRHGNNLSAFHFDQDLRDDPIMGTAVCDACRTDLPRLAKGKIGGQFWSAYVGCDSQYKDAIQLTLRQIDVIKRLINKYPDNLEFVTEAGKIESVWKTGKIASMIGVEGGHLFDSSLGVLRLYYELGVRYITLTHTCNTPWADASTVNEGSVYNLTDFGKTIVHEMNRLGMMIDLSHVSHNVMRDVLVTTKAPVIFSHSSSFSVCDHYRNVPDDVLYMVKENRGIVMVNFYNNFVNCNETREASIEDVVEHINYIKNLIGPDHIGIGGDYDGVNDMPKGLEDVSTYPNLFNRLYNNRENETEWSREDLEKLAGRNLIRVFGAVEEVRDSLSEVPPSDRVISGMELYMAQKKEGLKPGACQTATEWKQVDMTKL</sequence>
<dbReference type="KEGG" id="fas:105273641"/>
<keyword evidence="1" id="KW-0482">Metalloprotease</keyword>
<gene>
    <name evidence="2" type="primary">Dpep1_2</name>
    <name evidence="4" type="synonym">LOC105273641</name>
    <name evidence="2" type="ORF">g.13910</name>
</gene>
<dbReference type="CDD" id="cd01301">
    <property type="entry name" value="rDP_like"/>
    <property type="match status" value="1"/>
</dbReference>
<accession>A0A9R1TPA2</accession>
<name>A0A0C9QLD8_9HYME</name>
<evidence type="ECO:0000256" key="1">
    <source>
        <dbReference type="RuleBase" id="RU341113"/>
    </source>
</evidence>
<dbReference type="Pfam" id="PF01244">
    <property type="entry name" value="Peptidase_M19"/>
    <property type="match status" value="1"/>
</dbReference>
<keyword evidence="1" id="KW-0472">Membrane</keyword>
<dbReference type="GO" id="GO:0070573">
    <property type="term" value="F:metallodipeptidase activity"/>
    <property type="evidence" value="ECO:0007669"/>
    <property type="project" value="InterPro"/>
</dbReference>
<dbReference type="InterPro" id="IPR008257">
    <property type="entry name" value="Pept_M19"/>
</dbReference>
<dbReference type="AlphaFoldDB" id="A0A0C9QLD8"/>
<dbReference type="GO" id="GO:0006508">
    <property type="term" value="P:proteolysis"/>
    <property type="evidence" value="ECO:0007669"/>
    <property type="project" value="UniProtKB-KW"/>
</dbReference>
<comment type="similarity">
    <text evidence="1">Belongs to the metallo-dependent hydrolases superfamily. Peptidase M19 family.</text>
</comment>
<dbReference type="PANTHER" id="PTHR10443:SF45">
    <property type="entry name" value="DIPEPTIDASE"/>
    <property type="match status" value="1"/>
</dbReference>
<dbReference type="OrthoDB" id="445695at2759"/>
<evidence type="ECO:0000313" key="2">
    <source>
        <dbReference type="EMBL" id="JAG71204.1"/>
    </source>
</evidence>
<keyword evidence="1" id="KW-0325">Glycoprotein</keyword>
<dbReference type="InterPro" id="IPR000180">
    <property type="entry name" value="Dipep_AS"/>
</dbReference>
<evidence type="ECO:0000313" key="4">
    <source>
        <dbReference type="RefSeq" id="XP_011314494.1"/>
    </source>
</evidence>
<dbReference type="RefSeq" id="XP_011314494.1">
    <property type="nucleotide sequence ID" value="XM_011316192.1"/>
</dbReference>
<reference evidence="4" key="2">
    <citation type="submission" date="2025-04" db="UniProtKB">
        <authorList>
            <consortium name="RefSeq"/>
        </authorList>
    </citation>
    <scope>IDENTIFICATION</scope>
    <source>
        <strain evidence="4">USDA-PBARC FA_bdor</strain>
        <tissue evidence="4">Whole organism</tissue>
    </source>
</reference>
<dbReference type="SUPFAM" id="SSF51556">
    <property type="entry name" value="Metallo-dependent hydrolases"/>
    <property type="match status" value="1"/>
</dbReference>
<dbReference type="Gene3D" id="3.20.20.140">
    <property type="entry name" value="Metal-dependent hydrolases"/>
    <property type="match status" value="1"/>
</dbReference>
<dbReference type="PROSITE" id="PS00869">
    <property type="entry name" value="RENAL_DIPEPTIDASE_1"/>
    <property type="match status" value="1"/>
</dbReference>
<accession>A0A0C9QLD8</accession>
<keyword evidence="1" id="KW-0449">Lipoprotein</keyword>
<reference evidence="2" key="1">
    <citation type="submission" date="2015-01" db="EMBL/GenBank/DDBJ databases">
        <title>Transcriptome Assembly of Fopius arisanus.</title>
        <authorList>
            <person name="Geib S."/>
        </authorList>
    </citation>
    <scope>NUCLEOTIDE SEQUENCE</scope>
</reference>
<dbReference type="GO" id="GO:0098552">
    <property type="term" value="C:side of membrane"/>
    <property type="evidence" value="ECO:0007669"/>
    <property type="project" value="UniProtKB-KW"/>
</dbReference>
<keyword evidence="1" id="KW-0224">Dipeptidase</keyword>
<keyword evidence="1" id="KW-1015">Disulfide bond</keyword>
<keyword evidence="1" id="KW-0378">Hydrolase</keyword>
<keyword evidence="1" id="KW-0479">Metal-binding</keyword>
<dbReference type="PROSITE" id="PS51365">
    <property type="entry name" value="RENAL_DIPEPTIDASE_2"/>
    <property type="match status" value="1"/>
</dbReference>
<dbReference type="EMBL" id="GBYB01001437">
    <property type="protein sequence ID" value="JAG71204.1"/>
    <property type="molecule type" value="Transcribed_RNA"/>
</dbReference>
<dbReference type="EC" id="3.4.13.19" evidence="1"/>
<keyword evidence="1" id="KW-0645">Protease</keyword>
<keyword evidence="1" id="KW-0336">GPI-anchor</keyword>
<dbReference type="GeneID" id="105273641"/>
<organism evidence="2">
    <name type="scientific">Fopius arisanus</name>
    <dbReference type="NCBI Taxonomy" id="64838"/>
    <lineage>
        <taxon>Eukaryota</taxon>
        <taxon>Metazoa</taxon>
        <taxon>Ecdysozoa</taxon>
        <taxon>Arthropoda</taxon>
        <taxon>Hexapoda</taxon>
        <taxon>Insecta</taxon>
        <taxon>Pterygota</taxon>
        <taxon>Neoptera</taxon>
        <taxon>Endopterygota</taxon>
        <taxon>Hymenoptera</taxon>
        <taxon>Apocrita</taxon>
        <taxon>Ichneumonoidea</taxon>
        <taxon>Braconidae</taxon>
        <taxon>Opiinae</taxon>
        <taxon>Fopius</taxon>
    </lineage>
</organism>
<protein>
    <recommendedName>
        <fullName evidence="1">Dipeptidase</fullName>
        <ecNumber evidence="1">3.4.13.19</ecNumber>
    </recommendedName>
</protein>
<comment type="cofactor">
    <cofactor evidence="1">
        <name>Zn(2+)</name>
        <dbReference type="ChEBI" id="CHEBI:29105"/>
    </cofactor>
</comment>